<dbReference type="AlphaFoldDB" id="A0AAN6KB45"/>
<evidence type="ECO:0008006" key="4">
    <source>
        <dbReference type="Google" id="ProtNLM"/>
    </source>
</evidence>
<dbReference type="Proteomes" id="UP001175353">
    <property type="component" value="Unassembled WGS sequence"/>
</dbReference>
<evidence type="ECO:0000313" key="2">
    <source>
        <dbReference type="EMBL" id="KAK0973390.1"/>
    </source>
</evidence>
<gene>
    <name evidence="2" type="ORF">LTR91_014739</name>
</gene>
<organism evidence="2 3">
    <name type="scientific">Friedmanniomyces endolithicus</name>
    <dbReference type="NCBI Taxonomy" id="329885"/>
    <lineage>
        <taxon>Eukaryota</taxon>
        <taxon>Fungi</taxon>
        <taxon>Dikarya</taxon>
        <taxon>Ascomycota</taxon>
        <taxon>Pezizomycotina</taxon>
        <taxon>Dothideomycetes</taxon>
        <taxon>Dothideomycetidae</taxon>
        <taxon>Mycosphaerellales</taxon>
        <taxon>Teratosphaeriaceae</taxon>
        <taxon>Friedmanniomyces</taxon>
    </lineage>
</organism>
<feature type="signal peptide" evidence="1">
    <location>
        <begin position="1"/>
        <end position="17"/>
    </location>
</feature>
<keyword evidence="3" id="KW-1185">Reference proteome</keyword>
<proteinExistence type="predicted"/>
<evidence type="ECO:0000256" key="1">
    <source>
        <dbReference type="SAM" id="SignalP"/>
    </source>
</evidence>
<protein>
    <recommendedName>
        <fullName evidence="4">FAS1 domain-containing protein</fullName>
    </recommendedName>
</protein>
<accession>A0AAN6KB45</accession>
<keyword evidence="1" id="KW-0732">Signal</keyword>
<evidence type="ECO:0000313" key="3">
    <source>
        <dbReference type="Proteomes" id="UP001175353"/>
    </source>
</evidence>
<reference evidence="2" key="1">
    <citation type="submission" date="2023-06" db="EMBL/GenBank/DDBJ databases">
        <title>Black Yeasts Isolated from many extreme environments.</title>
        <authorList>
            <person name="Coleine C."/>
            <person name="Stajich J.E."/>
            <person name="Selbmann L."/>
        </authorList>
    </citation>
    <scope>NUCLEOTIDE SEQUENCE</scope>
    <source>
        <strain evidence="2">CCFEE 5200</strain>
    </source>
</reference>
<dbReference type="EMBL" id="JAUJLE010000161">
    <property type="protein sequence ID" value="KAK0973390.1"/>
    <property type="molecule type" value="Genomic_DNA"/>
</dbReference>
<comment type="caution">
    <text evidence="2">The sequence shown here is derived from an EMBL/GenBank/DDBJ whole genome shotgun (WGS) entry which is preliminary data.</text>
</comment>
<feature type="chain" id="PRO_5043031508" description="FAS1 domain-containing protein" evidence="1">
    <location>
        <begin position="18"/>
        <end position="221"/>
    </location>
</feature>
<name>A0AAN6KB45_9PEZI</name>
<sequence length="221" mass="22425">MRSSGLHLLALLAQVLAQQPTDAGGGISELASHLGTNTALFASIVSTAQAQASASLVSVSKAAATATGAAESSLSSESSSLQTQYSSHHIFDHCNVGFLDFHVNLYVIFLDLNAVNRLNVNNIDRRDFDPIERFITINVHLDDECIAVVAASTPSTASPAAAAFVSSATGMAATALHPGASATFASTPAVAQSASAGSAAIMTAVPHVLLGAVGMAFVGFL</sequence>